<evidence type="ECO:0000313" key="3">
    <source>
        <dbReference type="Proteomes" id="UP000789342"/>
    </source>
</evidence>
<sequence length="108" mass="12584">MIESVKELTPTGKIKKPSYETVTGWINTSWNAVDIGLIRRAFKCYDISNDRNGTEDKLIFDYESLEISNQVNTNVEILENNNENIEEINLNSNIEDNYYNEQEKNYPN</sequence>
<evidence type="ECO:0000313" key="2">
    <source>
        <dbReference type="EMBL" id="CAG8788112.1"/>
    </source>
</evidence>
<keyword evidence="1" id="KW-0175">Coiled coil</keyword>
<dbReference type="OrthoDB" id="2432609at2759"/>
<feature type="coiled-coil region" evidence="1">
    <location>
        <begin position="68"/>
        <end position="95"/>
    </location>
</feature>
<feature type="non-terminal residue" evidence="2">
    <location>
        <position position="108"/>
    </location>
</feature>
<dbReference type="EMBL" id="CAJVPV010058681">
    <property type="protein sequence ID" value="CAG8788112.1"/>
    <property type="molecule type" value="Genomic_DNA"/>
</dbReference>
<organism evidence="2 3">
    <name type="scientific">Acaulospora morrowiae</name>
    <dbReference type="NCBI Taxonomy" id="94023"/>
    <lineage>
        <taxon>Eukaryota</taxon>
        <taxon>Fungi</taxon>
        <taxon>Fungi incertae sedis</taxon>
        <taxon>Mucoromycota</taxon>
        <taxon>Glomeromycotina</taxon>
        <taxon>Glomeromycetes</taxon>
        <taxon>Diversisporales</taxon>
        <taxon>Acaulosporaceae</taxon>
        <taxon>Acaulospora</taxon>
    </lineage>
</organism>
<gene>
    <name evidence="2" type="ORF">AMORRO_LOCUS17906</name>
</gene>
<proteinExistence type="predicted"/>
<protein>
    <submittedName>
        <fullName evidence="2">12044_t:CDS:1</fullName>
    </submittedName>
</protein>
<name>A0A9N9JP95_9GLOM</name>
<keyword evidence="3" id="KW-1185">Reference proteome</keyword>
<dbReference type="AlphaFoldDB" id="A0A9N9JP95"/>
<evidence type="ECO:0000256" key="1">
    <source>
        <dbReference type="SAM" id="Coils"/>
    </source>
</evidence>
<reference evidence="2" key="1">
    <citation type="submission" date="2021-06" db="EMBL/GenBank/DDBJ databases">
        <authorList>
            <person name="Kallberg Y."/>
            <person name="Tangrot J."/>
            <person name="Rosling A."/>
        </authorList>
    </citation>
    <scope>NUCLEOTIDE SEQUENCE</scope>
    <source>
        <strain evidence="2">CL551</strain>
    </source>
</reference>
<accession>A0A9N9JP95</accession>
<comment type="caution">
    <text evidence="2">The sequence shown here is derived from an EMBL/GenBank/DDBJ whole genome shotgun (WGS) entry which is preliminary data.</text>
</comment>
<dbReference type="Proteomes" id="UP000789342">
    <property type="component" value="Unassembled WGS sequence"/>
</dbReference>